<evidence type="ECO:0000256" key="9">
    <source>
        <dbReference type="ARBA" id="ARBA00022679"/>
    </source>
</evidence>
<protein>
    <recommendedName>
        <fullName evidence="6 15">tRNA (guanine-N(1)-)-methyltransferase</fullName>
        <ecNumber evidence="5 15">2.1.1.228</ecNumber>
    </recommendedName>
    <alternativeName>
        <fullName evidence="12 15">M1G-methyltransferase</fullName>
    </alternativeName>
    <alternativeName>
        <fullName evidence="13 15">tRNA [GM37] methyltransferase</fullName>
    </alternativeName>
</protein>
<organism evidence="17 18">
    <name type="scientific">Corynebacterium suedekumii</name>
    <dbReference type="NCBI Taxonomy" id="3049801"/>
    <lineage>
        <taxon>Bacteria</taxon>
        <taxon>Bacillati</taxon>
        <taxon>Actinomycetota</taxon>
        <taxon>Actinomycetes</taxon>
        <taxon>Mycobacteriales</taxon>
        <taxon>Corynebacteriaceae</taxon>
        <taxon>Corynebacterium</taxon>
    </lineage>
</organism>
<evidence type="ECO:0000256" key="2">
    <source>
        <dbReference type="ARBA" id="ARBA00004496"/>
    </source>
</evidence>
<accession>A0ABY8VK57</accession>
<evidence type="ECO:0000313" key="18">
    <source>
        <dbReference type="Proteomes" id="UP001238805"/>
    </source>
</evidence>
<dbReference type="PANTHER" id="PTHR46417">
    <property type="entry name" value="TRNA (GUANINE-N(1)-)-METHYLTRANSFERASE"/>
    <property type="match status" value="1"/>
</dbReference>
<reference evidence="17 18" key="1">
    <citation type="submission" date="2023-05" db="EMBL/GenBank/DDBJ databases">
        <title>Corynebacterium suedekumii sp. nov. and Corynebacterium breve sp. nov. isolated from raw cow's milk.</title>
        <authorList>
            <person name="Baer M.K."/>
            <person name="Mehl L."/>
            <person name="Hellmuth R."/>
            <person name="Marke G."/>
            <person name="Lipski A."/>
        </authorList>
    </citation>
    <scope>NUCLEOTIDE SEQUENCE [LARGE SCALE GENOMIC DNA]</scope>
    <source>
        <strain evidence="17 18">LM112</strain>
    </source>
</reference>
<dbReference type="EMBL" id="CP126970">
    <property type="protein sequence ID" value="WIM70020.1"/>
    <property type="molecule type" value="Genomic_DNA"/>
</dbReference>
<evidence type="ECO:0000256" key="1">
    <source>
        <dbReference type="ARBA" id="ARBA00002634"/>
    </source>
</evidence>
<comment type="subunit">
    <text evidence="4 15">Homodimer.</text>
</comment>
<dbReference type="SUPFAM" id="SSF75217">
    <property type="entry name" value="alpha/beta knot"/>
    <property type="match status" value="1"/>
</dbReference>
<evidence type="ECO:0000313" key="17">
    <source>
        <dbReference type="EMBL" id="WIM70020.1"/>
    </source>
</evidence>
<dbReference type="PANTHER" id="PTHR46417:SF1">
    <property type="entry name" value="TRNA (GUANINE-N(1)-)-METHYLTRANSFERASE"/>
    <property type="match status" value="1"/>
</dbReference>
<evidence type="ECO:0000256" key="4">
    <source>
        <dbReference type="ARBA" id="ARBA00011738"/>
    </source>
</evidence>
<dbReference type="Gene3D" id="3.40.1280.10">
    <property type="match status" value="1"/>
</dbReference>
<dbReference type="InterPro" id="IPR002649">
    <property type="entry name" value="tRNA_m1G_MeTrfase_TrmD"/>
</dbReference>
<evidence type="ECO:0000256" key="13">
    <source>
        <dbReference type="ARBA" id="ARBA00033392"/>
    </source>
</evidence>
<dbReference type="Pfam" id="PF01746">
    <property type="entry name" value="tRNA_m1G_MT"/>
    <property type="match status" value="1"/>
</dbReference>
<dbReference type="InterPro" id="IPR029028">
    <property type="entry name" value="Alpha/beta_knot_MTases"/>
</dbReference>
<evidence type="ECO:0000256" key="6">
    <source>
        <dbReference type="ARBA" id="ARBA00014679"/>
    </source>
</evidence>
<comment type="function">
    <text evidence="1 15">Specifically methylates guanosine-37 in various tRNAs.</text>
</comment>
<sequence length="278" mass="30380">MRLDVVTIFPEYLDPLRHALLGKAIEQGILTVGVHDLRGWATDVHKSVDDSPYGGGPGMVMKPEVWGPALDDVAAGTAEGQVLDSSLPHLAKPRHDDIEGVAARTYESGEDSDLPLLIVPTPAGQPFTQADAQAWSNEEHIVFACGRYEGIDQRVVDDAAQRYRVREVSIGDYVLIGGEVAVLVIAEAIVRLIPGVLGNRRSHEEDSFSDGLLEGPSYTKPRVWRGLEVPPVLFSGNHALVDRWRRDQALLRTQAVRPELLNHVALTPQDQAVLDSGR</sequence>
<evidence type="ECO:0000256" key="11">
    <source>
        <dbReference type="ARBA" id="ARBA00022694"/>
    </source>
</evidence>
<dbReference type="RefSeq" id="WP_284874613.1">
    <property type="nucleotide sequence ID" value="NZ_CP126970.1"/>
</dbReference>
<dbReference type="GO" id="GO:0032259">
    <property type="term" value="P:methylation"/>
    <property type="evidence" value="ECO:0007669"/>
    <property type="project" value="UniProtKB-KW"/>
</dbReference>
<gene>
    <name evidence="15 17" type="primary">trmD</name>
    <name evidence="17" type="ORF">QP029_12645</name>
</gene>
<dbReference type="EC" id="2.1.1.228" evidence="5 15"/>
<dbReference type="InterPro" id="IPR029026">
    <property type="entry name" value="tRNA_m1G_MTases_N"/>
</dbReference>
<evidence type="ECO:0000259" key="16">
    <source>
        <dbReference type="Pfam" id="PF01746"/>
    </source>
</evidence>
<dbReference type="CDD" id="cd18080">
    <property type="entry name" value="TrmD-like"/>
    <property type="match status" value="1"/>
</dbReference>
<evidence type="ECO:0000256" key="8">
    <source>
        <dbReference type="ARBA" id="ARBA00022603"/>
    </source>
</evidence>
<dbReference type="GO" id="GO:0052906">
    <property type="term" value="F:tRNA (guanine(37)-N1)-methyltransferase activity"/>
    <property type="evidence" value="ECO:0007669"/>
    <property type="project" value="UniProtKB-EC"/>
</dbReference>
<evidence type="ECO:0000256" key="12">
    <source>
        <dbReference type="ARBA" id="ARBA00029736"/>
    </source>
</evidence>
<evidence type="ECO:0000256" key="10">
    <source>
        <dbReference type="ARBA" id="ARBA00022691"/>
    </source>
</evidence>
<evidence type="ECO:0000256" key="14">
    <source>
        <dbReference type="ARBA" id="ARBA00047783"/>
    </source>
</evidence>
<dbReference type="NCBIfam" id="NF000648">
    <property type="entry name" value="PRK00026.1"/>
    <property type="match status" value="1"/>
</dbReference>
<dbReference type="InterPro" id="IPR023148">
    <property type="entry name" value="tRNA_m1G_MeTrfase_C_sf"/>
</dbReference>
<dbReference type="InterPro" id="IPR016009">
    <property type="entry name" value="tRNA_MeTrfase_TRMD/TRM10"/>
</dbReference>
<dbReference type="Proteomes" id="UP001238805">
    <property type="component" value="Chromosome"/>
</dbReference>
<proteinExistence type="inferred from homology"/>
<keyword evidence="9 15" id="KW-0808">Transferase</keyword>
<comment type="similarity">
    <text evidence="3 15">Belongs to the RNA methyltransferase TrmD family.</text>
</comment>
<dbReference type="HAMAP" id="MF_00605">
    <property type="entry name" value="TrmD"/>
    <property type="match status" value="1"/>
</dbReference>
<dbReference type="Gene3D" id="1.10.1270.20">
    <property type="entry name" value="tRNA(m1g37)methyltransferase, domain 2"/>
    <property type="match status" value="1"/>
</dbReference>
<feature type="binding site" evidence="15">
    <location>
        <position position="146"/>
    </location>
    <ligand>
        <name>S-adenosyl-L-methionine</name>
        <dbReference type="ChEBI" id="CHEBI:59789"/>
    </ligand>
</feature>
<evidence type="ECO:0000256" key="3">
    <source>
        <dbReference type="ARBA" id="ARBA00007630"/>
    </source>
</evidence>
<evidence type="ECO:0000256" key="7">
    <source>
        <dbReference type="ARBA" id="ARBA00022490"/>
    </source>
</evidence>
<comment type="subcellular location">
    <subcellularLocation>
        <location evidence="2 15">Cytoplasm</location>
    </subcellularLocation>
</comment>
<dbReference type="PIRSF" id="PIRSF000386">
    <property type="entry name" value="tRNA_mtase"/>
    <property type="match status" value="1"/>
</dbReference>
<keyword evidence="11 15" id="KW-0819">tRNA processing</keyword>
<keyword evidence="7 15" id="KW-0963">Cytoplasm</keyword>
<evidence type="ECO:0000256" key="5">
    <source>
        <dbReference type="ARBA" id="ARBA00012807"/>
    </source>
</evidence>
<name>A0ABY8VK57_9CORY</name>
<evidence type="ECO:0000256" key="15">
    <source>
        <dbReference type="HAMAP-Rule" id="MF_00605"/>
    </source>
</evidence>
<keyword evidence="10 15" id="KW-0949">S-adenosyl-L-methionine</keyword>
<keyword evidence="8 15" id="KW-0489">Methyltransferase</keyword>
<comment type="catalytic activity">
    <reaction evidence="14 15">
        <text>guanosine(37) in tRNA + S-adenosyl-L-methionine = N(1)-methylguanosine(37) in tRNA + S-adenosyl-L-homocysteine + H(+)</text>
        <dbReference type="Rhea" id="RHEA:36899"/>
        <dbReference type="Rhea" id="RHEA-COMP:10145"/>
        <dbReference type="Rhea" id="RHEA-COMP:10147"/>
        <dbReference type="ChEBI" id="CHEBI:15378"/>
        <dbReference type="ChEBI" id="CHEBI:57856"/>
        <dbReference type="ChEBI" id="CHEBI:59789"/>
        <dbReference type="ChEBI" id="CHEBI:73542"/>
        <dbReference type="ChEBI" id="CHEBI:74269"/>
        <dbReference type="EC" id="2.1.1.228"/>
    </reaction>
</comment>
<keyword evidence="18" id="KW-1185">Reference proteome</keyword>
<feature type="domain" description="tRNA methyltransferase TRMD/TRM10-type" evidence="16">
    <location>
        <begin position="1"/>
        <end position="262"/>
    </location>
</feature>
<feature type="binding site" evidence="15">
    <location>
        <begin position="170"/>
        <end position="175"/>
    </location>
    <ligand>
        <name>S-adenosyl-L-methionine</name>
        <dbReference type="ChEBI" id="CHEBI:59789"/>
    </ligand>
</feature>